<evidence type="ECO:0000256" key="3">
    <source>
        <dbReference type="ARBA" id="ARBA00022679"/>
    </source>
</evidence>
<comment type="function">
    <text evidence="7">CIPK serine-threonine protein kinases interact with CBL proteins. Binding of a CBL protein to the regulatory NAF domain of CIPK protein lead to the activation of the kinase in a calcium-dependent manner.</text>
</comment>
<dbReference type="GO" id="GO:0005737">
    <property type="term" value="C:cytoplasm"/>
    <property type="evidence" value="ECO:0007669"/>
    <property type="project" value="TreeGrafter"/>
</dbReference>
<dbReference type="Proteomes" id="UP000515123">
    <property type="component" value="Linkage group 4"/>
</dbReference>
<feature type="domain" description="Protein kinase" evidence="11">
    <location>
        <begin position="18"/>
        <end position="269"/>
    </location>
</feature>
<keyword evidence="3" id="KW-0808">Transferase</keyword>
<evidence type="ECO:0000256" key="4">
    <source>
        <dbReference type="ARBA" id="ARBA00022741"/>
    </source>
</evidence>
<feature type="binding site" evidence="9">
    <location>
        <begin position="24"/>
        <end position="32"/>
    </location>
    <ligand>
        <name>ATP</name>
        <dbReference type="ChEBI" id="CHEBI:30616"/>
    </ligand>
</feature>
<evidence type="ECO:0000313" key="12">
    <source>
        <dbReference type="Proteomes" id="UP000515123"/>
    </source>
</evidence>
<evidence type="ECO:0000256" key="1">
    <source>
        <dbReference type="ARBA" id="ARBA00006234"/>
    </source>
</evidence>
<feature type="active site" description="Proton acceptor" evidence="8">
    <location>
        <position position="141"/>
    </location>
</feature>
<dbReference type="RefSeq" id="XP_020086362.1">
    <property type="nucleotide sequence ID" value="XM_020230773.1"/>
</dbReference>
<dbReference type="PIRSF" id="PIRSF037993">
    <property type="entry name" value="STPK_Pim-1"/>
    <property type="match status" value="1"/>
</dbReference>
<evidence type="ECO:0000256" key="7">
    <source>
        <dbReference type="ARBA" id="ARBA00058225"/>
    </source>
</evidence>
<evidence type="ECO:0000313" key="14">
    <source>
        <dbReference type="RefSeq" id="XP_020086362.1"/>
    </source>
</evidence>
<dbReference type="PANTHER" id="PTHR24346:SF97">
    <property type="entry name" value="NON-SPECIFIC SERINE_THREONINE PROTEIN KINASE"/>
    <property type="match status" value="1"/>
</dbReference>
<dbReference type="PANTHER" id="PTHR24346">
    <property type="entry name" value="MAP/MICROTUBULE AFFINITY-REGULATING KINASE"/>
    <property type="match status" value="1"/>
</dbReference>
<dbReference type="GO" id="GO:0004713">
    <property type="term" value="F:protein tyrosine kinase activity"/>
    <property type="evidence" value="ECO:0007669"/>
    <property type="project" value="InterPro"/>
</dbReference>
<dbReference type="PROSITE" id="PS00109">
    <property type="entry name" value="PROTEIN_KINASE_TYR"/>
    <property type="match status" value="1"/>
</dbReference>
<evidence type="ECO:0000313" key="13">
    <source>
        <dbReference type="RefSeq" id="XP_020086361.1"/>
    </source>
</evidence>
<dbReference type="GO" id="GO:0004674">
    <property type="term" value="F:protein serine/threonine kinase activity"/>
    <property type="evidence" value="ECO:0007669"/>
    <property type="project" value="UniProtKB-KW"/>
</dbReference>
<dbReference type="Pfam" id="PF00069">
    <property type="entry name" value="Pkinase"/>
    <property type="match status" value="1"/>
</dbReference>
<name>A0A6P5ERL8_ANACO</name>
<dbReference type="AlphaFoldDB" id="A0A6P5ERL8"/>
<sequence length="275" mass="31678">MERQGGEAETIDAELPNYRLGKILGIGSFSKVKVANHALTGNVVAVKIVSRQKLRNMDLEENARREIEILKLLQHPHVIQFCEVVEMHANIYIVMEHAESGELFDHLVEKGRLQECEARHFFQQIISGVEHCHRNMVIHRDLRLENLLLDSKYNIKIIDFGMSNTFWDGQLPRTSFLNPYSAPELISRKPHNGPEVDVWSCGVILYALICGHLPFMDENIPNLHKKIRGGIYDLPENVSDGARYLILRMLEIDPTKRITIAEIRQHPWFQCKLPC</sequence>
<evidence type="ECO:0000256" key="9">
    <source>
        <dbReference type="PIRSR" id="PIRSR037993-2"/>
    </source>
</evidence>
<dbReference type="InterPro" id="IPR020635">
    <property type="entry name" value="Tyr_kinase_cat_dom"/>
</dbReference>
<protein>
    <submittedName>
        <fullName evidence="13 14">SNF1-related protein kinase catalytic subunit alpha KIN10-like</fullName>
    </submittedName>
</protein>
<dbReference type="GO" id="GO:0005524">
    <property type="term" value="F:ATP binding"/>
    <property type="evidence" value="ECO:0007669"/>
    <property type="project" value="UniProtKB-UniRule"/>
</dbReference>
<evidence type="ECO:0000256" key="8">
    <source>
        <dbReference type="PIRSR" id="PIRSR037993-1"/>
    </source>
</evidence>
<dbReference type="InterPro" id="IPR008266">
    <property type="entry name" value="Tyr_kinase_AS"/>
</dbReference>
<dbReference type="PROSITE" id="PS00107">
    <property type="entry name" value="PROTEIN_KINASE_ATP"/>
    <property type="match status" value="1"/>
</dbReference>
<dbReference type="GO" id="GO:0035556">
    <property type="term" value="P:intracellular signal transduction"/>
    <property type="evidence" value="ECO:0007669"/>
    <property type="project" value="TreeGrafter"/>
</dbReference>
<dbReference type="FunFam" id="3.30.200.20:FF:000003">
    <property type="entry name" value="Non-specific serine/threonine protein kinase"/>
    <property type="match status" value="1"/>
</dbReference>
<evidence type="ECO:0000256" key="10">
    <source>
        <dbReference type="PROSITE-ProRule" id="PRU10141"/>
    </source>
</evidence>
<dbReference type="PROSITE" id="PS50011">
    <property type="entry name" value="PROTEIN_KINASE_DOM"/>
    <property type="match status" value="1"/>
</dbReference>
<dbReference type="GeneID" id="109708873"/>
<keyword evidence="4 10" id="KW-0547">Nucleotide-binding</keyword>
<accession>A0A6P5ERL8</accession>
<comment type="similarity">
    <text evidence="1">Belongs to the protein kinase superfamily. CAMK Ser/Thr protein kinase family. SNF1 subfamily.</text>
</comment>
<keyword evidence="2" id="KW-0723">Serine/threonine-protein kinase</keyword>
<organism evidence="13">
    <name type="scientific">Ananas comosus</name>
    <name type="common">Pineapple</name>
    <name type="synonym">Ananas ananas</name>
    <dbReference type="NCBI Taxonomy" id="4615"/>
    <lineage>
        <taxon>Eukaryota</taxon>
        <taxon>Viridiplantae</taxon>
        <taxon>Streptophyta</taxon>
        <taxon>Embryophyta</taxon>
        <taxon>Tracheophyta</taxon>
        <taxon>Spermatophyta</taxon>
        <taxon>Magnoliopsida</taxon>
        <taxon>Liliopsida</taxon>
        <taxon>Poales</taxon>
        <taxon>Bromeliaceae</taxon>
        <taxon>Bromelioideae</taxon>
        <taxon>Ananas</taxon>
    </lineage>
</organism>
<dbReference type="InterPro" id="IPR017348">
    <property type="entry name" value="PIM1/2/3"/>
</dbReference>
<dbReference type="InterPro" id="IPR000719">
    <property type="entry name" value="Prot_kinase_dom"/>
</dbReference>
<reference evidence="13 14" key="2">
    <citation type="submission" date="2025-04" db="UniProtKB">
        <authorList>
            <consortium name="RefSeq"/>
        </authorList>
    </citation>
    <scope>IDENTIFICATION</scope>
    <source>
        <tissue evidence="13 14">Leaf</tissue>
    </source>
</reference>
<feature type="binding site" evidence="9">
    <location>
        <position position="96"/>
    </location>
    <ligand>
        <name>ATP</name>
        <dbReference type="ChEBI" id="CHEBI:30616"/>
    </ligand>
</feature>
<evidence type="ECO:0000256" key="5">
    <source>
        <dbReference type="ARBA" id="ARBA00022777"/>
    </source>
</evidence>
<proteinExistence type="inferred from homology"/>
<evidence type="ECO:0000259" key="11">
    <source>
        <dbReference type="PROSITE" id="PS50011"/>
    </source>
</evidence>
<dbReference type="FunFam" id="1.10.510.10:FF:000571">
    <property type="entry name" value="Maternal embryonic leucine zipper kinase"/>
    <property type="match status" value="1"/>
</dbReference>
<dbReference type="SUPFAM" id="SSF56112">
    <property type="entry name" value="Protein kinase-like (PK-like)"/>
    <property type="match status" value="1"/>
</dbReference>
<reference evidence="12" key="1">
    <citation type="journal article" date="2015" name="Nat. Genet.">
        <title>The pineapple genome and the evolution of CAM photosynthesis.</title>
        <authorList>
            <person name="Ming R."/>
            <person name="VanBuren R."/>
            <person name="Wai C.M."/>
            <person name="Tang H."/>
            <person name="Schatz M.C."/>
            <person name="Bowers J.E."/>
            <person name="Lyons E."/>
            <person name="Wang M.L."/>
            <person name="Chen J."/>
            <person name="Biggers E."/>
            <person name="Zhang J."/>
            <person name="Huang L."/>
            <person name="Zhang L."/>
            <person name="Miao W."/>
            <person name="Zhang J."/>
            <person name="Ye Z."/>
            <person name="Miao C."/>
            <person name="Lin Z."/>
            <person name="Wang H."/>
            <person name="Zhou H."/>
            <person name="Yim W.C."/>
            <person name="Priest H.D."/>
            <person name="Zheng C."/>
            <person name="Woodhouse M."/>
            <person name="Edger P.P."/>
            <person name="Guyot R."/>
            <person name="Guo H.B."/>
            <person name="Guo H."/>
            <person name="Zheng G."/>
            <person name="Singh R."/>
            <person name="Sharma A."/>
            <person name="Min X."/>
            <person name="Zheng Y."/>
            <person name="Lee H."/>
            <person name="Gurtowski J."/>
            <person name="Sedlazeck F.J."/>
            <person name="Harkess A."/>
            <person name="McKain M.R."/>
            <person name="Liao Z."/>
            <person name="Fang J."/>
            <person name="Liu J."/>
            <person name="Zhang X."/>
            <person name="Zhang Q."/>
            <person name="Hu W."/>
            <person name="Qin Y."/>
            <person name="Wang K."/>
            <person name="Chen L.Y."/>
            <person name="Shirley N."/>
            <person name="Lin Y.R."/>
            <person name="Liu L.Y."/>
            <person name="Hernandez A.G."/>
            <person name="Wright C.L."/>
            <person name="Bulone V."/>
            <person name="Tuskan G.A."/>
            <person name="Heath K."/>
            <person name="Zee F."/>
            <person name="Moore P.H."/>
            <person name="Sunkar R."/>
            <person name="Leebens-Mack J.H."/>
            <person name="Mockler T."/>
            <person name="Bennetzen J.L."/>
            <person name="Freeling M."/>
            <person name="Sankoff D."/>
            <person name="Paterson A.H."/>
            <person name="Zhu X."/>
            <person name="Yang X."/>
            <person name="Smith J.A."/>
            <person name="Cushman J.C."/>
            <person name="Paull R.E."/>
            <person name="Yu Q."/>
        </authorList>
    </citation>
    <scope>NUCLEOTIDE SEQUENCE [LARGE SCALE GENOMIC DNA]</scope>
    <source>
        <strain evidence="12">cv. F153</strain>
    </source>
</reference>
<keyword evidence="6 9" id="KW-0067">ATP-binding</keyword>
<dbReference type="SMART" id="SM00219">
    <property type="entry name" value="TyrKc"/>
    <property type="match status" value="1"/>
</dbReference>
<dbReference type="RefSeq" id="XP_020086361.1">
    <property type="nucleotide sequence ID" value="XM_020230772.1"/>
</dbReference>
<evidence type="ECO:0000256" key="6">
    <source>
        <dbReference type="ARBA" id="ARBA00022840"/>
    </source>
</evidence>
<gene>
    <name evidence="13 14" type="primary">LOC109708873</name>
</gene>
<dbReference type="Gene3D" id="1.10.510.10">
    <property type="entry name" value="Transferase(Phosphotransferase) domain 1"/>
    <property type="match status" value="1"/>
</dbReference>
<evidence type="ECO:0000256" key="2">
    <source>
        <dbReference type="ARBA" id="ARBA00022527"/>
    </source>
</evidence>
<feature type="binding site" evidence="9 10">
    <location>
        <position position="47"/>
    </location>
    <ligand>
        <name>ATP</name>
        <dbReference type="ChEBI" id="CHEBI:30616"/>
    </ligand>
</feature>
<dbReference type="Gramene" id="Aco015017.1.mrna1">
    <property type="protein sequence ID" value="Aco015017.1.mrna1"/>
    <property type="gene ID" value="Aco015017.1.path1"/>
</dbReference>
<keyword evidence="12" id="KW-1185">Reference proteome</keyword>
<dbReference type="InterPro" id="IPR017441">
    <property type="entry name" value="Protein_kinase_ATP_BS"/>
</dbReference>
<dbReference type="InterPro" id="IPR011009">
    <property type="entry name" value="Kinase-like_dom_sf"/>
</dbReference>
<keyword evidence="5" id="KW-0418">Kinase</keyword>